<keyword evidence="4" id="KW-1185">Reference proteome</keyword>
<gene>
    <name evidence="3" type="ORF">P7228_09830</name>
</gene>
<dbReference type="EMBL" id="CP121106">
    <property type="protein sequence ID" value="WFL76297.1"/>
    <property type="molecule type" value="Genomic_DNA"/>
</dbReference>
<evidence type="ECO:0000313" key="4">
    <source>
        <dbReference type="Proteomes" id="UP001215827"/>
    </source>
</evidence>
<dbReference type="InterPro" id="IPR011761">
    <property type="entry name" value="ATP-grasp"/>
</dbReference>
<feature type="domain" description="ATP-grasp" evidence="2">
    <location>
        <begin position="153"/>
        <end position="346"/>
    </location>
</feature>
<dbReference type="Gene3D" id="3.30.470.20">
    <property type="entry name" value="ATP-grasp fold, B domain"/>
    <property type="match status" value="2"/>
</dbReference>
<evidence type="ECO:0000259" key="2">
    <source>
        <dbReference type="PROSITE" id="PS50975"/>
    </source>
</evidence>
<reference evidence="3 4" key="1">
    <citation type="submission" date="2023-03" db="EMBL/GenBank/DDBJ databases">
        <title>Altererythrobacter sp. CAU 1644 isolated from sand.</title>
        <authorList>
            <person name="Kim W."/>
        </authorList>
    </citation>
    <scope>NUCLEOTIDE SEQUENCE [LARGE SCALE GENOMIC DNA]</scope>
    <source>
        <strain evidence="3 4">CAU 1644</strain>
    </source>
</reference>
<evidence type="ECO:0000256" key="1">
    <source>
        <dbReference type="PROSITE-ProRule" id="PRU00409"/>
    </source>
</evidence>
<organism evidence="3 4">
    <name type="scientific">Altererythrobacter arenosus</name>
    <dbReference type="NCBI Taxonomy" id="3032592"/>
    <lineage>
        <taxon>Bacteria</taxon>
        <taxon>Pseudomonadati</taxon>
        <taxon>Pseudomonadota</taxon>
        <taxon>Alphaproteobacteria</taxon>
        <taxon>Sphingomonadales</taxon>
        <taxon>Erythrobacteraceae</taxon>
        <taxon>Altererythrobacter</taxon>
    </lineage>
</organism>
<protein>
    <recommendedName>
        <fullName evidence="2">ATP-grasp domain-containing protein</fullName>
    </recommendedName>
</protein>
<sequence length="428" mass="47516">MTREFAFDTRVLSQALEQPPAGASLEQIAAAGPLDPTVPLMALGGGANGVAVARNLGRLGVRISAAGGPGAWATRSNACVASYRQPRGVSLADFWRDLLLSEDRRFDGHVLLPLCDDSITFVCHHHEALSARYLLESFDPALRLAMLDKRETLVRARDVGVPVPKFWEVASLTDLDHLADELVFPLMIKPIHSHLFVPVFGRKLFIIESGIDAVREKLALAFSHGLEVMLVEMIPGPDDLLSSYNTYVDGAGGRLFEYTKCVVRRYPVNRGGGTYHRSIWLPETAEMGRRFFDGLGWRGMGNVEFKRDPRDGKLKVIECNPRLTAAQALAVASGVPTDELIYRSITGQHVWRATQVAEDVRMLAFIRDAMAFLELRRRGELNLAGWLRSLLEGRKVPNLFRLHDPMPGLVNLMQSLSRALKKTWRSLG</sequence>
<name>A0ABY8FND8_9SPHN</name>
<evidence type="ECO:0000313" key="3">
    <source>
        <dbReference type="EMBL" id="WFL76297.1"/>
    </source>
</evidence>
<dbReference type="PROSITE" id="PS00867">
    <property type="entry name" value="CPSASE_2"/>
    <property type="match status" value="1"/>
</dbReference>
<accession>A0ABY8FND8</accession>
<dbReference type="RefSeq" id="WP_278015063.1">
    <property type="nucleotide sequence ID" value="NZ_CP121106.1"/>
</dbReference>
<keyword evidence="1" id="KW-0067">ATP-binding</keyword>
<dbReference type="InterPro" id="IPR005479">
    <property type="entry name" value="CPAse_ATP-bd"/>
</dbReference>
<keyword evidence="1" id="KW-0547">Nucleotide-binding</keyword>
<dbReference type="SUPFAM" id="SSF56059">
    <property type="entry name" value="Glutathione synthetase ATP-binding domain-like"/>
    <property type="match status" value="1"/>
</dbReference>
<proteinExistence type="predicted"/>
<dbReference type="Proteomes" id="UP001215827">
    <property type="component" value="Chromosome"/>
</dbReference>
<dbReference type="PROSITE" id="PS50975">
    <property type="entry name" value="ATP_GRASP"/>
    <property type="match status" value="1"/>
</dbReference>